<gene>
    <name evidence="2" type="ORF">F3Y22_tig00110597pilonHSYRG00708</name>
</gene>
<evidence type="ECO:0000313" key="3">
    <source>
        <dbReference type="Proteomes" id="UP000436088"/>
    </source>
</evidence>
<evidence type="ECO:0000313" key="2">
    <source>
        <dbReference type="EMBL" id="KAE8698724.1"/>
    </source>
</evidence>
<dbReference type="InterPro" id="IPR053151">
    <property type="entry name" value="RNase_H-like"/>
</dbReference>
<dbReference type="InterPro" id="IPR012337">
    <property type="entry name" value="RNaseH-like_sf"/>
</dbReference>
<organism evidence="2 3">
    <name type="scientific">Hibiscus syriacus</name>
    <name type="common">Rose of Sharon</name>
    <dbReference type="NCBI Taxonomy" id="106335"/>
    <lineage>
        <taxon>Eukaryota</taxon>
        <taxon>Viridiplantae</taxon>
        <taxon>Streptophyta</taxon>
        <taxon>Embryophyta</taxon>
        <taxon>Tracheophyta</taxon>
        <taxon>Spermatophyta</taxon>
        <taxon>Magnoliopsida</taxon>
        <taxon>eudicotyledons</taxon>
        <taxon>Gunneridae</taxon>
        <taxon>Pentapetalae</taxon>
        <taxon>rosids</taxon>
        <taxon>malvids</taxon>
        <taxon>Malvales</taxon>
        <taxon>Malvaceae</taxon>
        <taxon>Malvoideae</taxon>
        <taxon>Hibiscus</taxon>
    </lineage>
</organism>
<dbReference type="AlphaFoldDB" id="A0A6A3A361"/>
<keyword evidence="3" id="KW-1185">Reference proteome</keyword>
<dbReference type="SUPFAM" id="SSF53098">
    <property type="entry name" value="Ribonuclease H-like"/>
    <property type="match status" value="1"/>
</dbReference>
<dbReference type="CDD" id="cd06222">
    <property type="entry name" value="RNase_H_like"/>
    <property type="match status" value="1"/>
</dbReference>
<proteinExistence type="predicted"/>
<dbReference type="EMBL" id="VEPZ02001044">
    <property type="protein sequence ID" value="KAE8698724.1"/>
    <property type="molecule type" value="Genomic_DNA"/>
</dbReference>
<dbReference type="GO" id="GO:0004523">
    <property type="term" value="F:RNA-DNA hybrid ribonuclease activity"/>
    <property type="evidence" value="ECO:0007669"/>
    <property type="project" value="InterPro"/>
</dbReference>
<dbReference type="InterPro" id="IPR002156">
    <property type="entry name" value="RNaseH_domain"/>
</dbReference>
<dbReference type="PANTHER" id="PTHR47723:SF13">
    <property type="entry name" value="PUTATIVE-RELATED"/>
    <property type="match status" value="1"/>
</dbReference>
<dbReference type="InterPro" id="IPR036397">
    <property type="entry name" value="RNaseH_sf"/>
</dbReference>
<accession>A0A6A3A361</accession>
<comment type="caution">
    <text evidence="2">The sequence shown here is derived from an EMBL/GenBank/DDBJ whole genome shotgun (WGS) entry which is preliminary data.</text>
</comment>
<feature type="domain" description="RNase H type-1" evidence="1">
    <location>
        <begin position="39"/>
        <end position="155"/>
    </location>
</feature>
<protein>
    <recommendedName>
        <fullName evidence="1">RNase H type-1 domain-containing protein</fullName>
    </recommendedName>
</protein>
<dbReference type="GO" id="GO:0003676">
    <property type="term" value="F:nucleic acid binding"/>
    <property type="evidence" value="ECO:0007669"/>
    <property type="project" value="InterPro"/>
</dbReference>
<dbReference type="InterPro" id="IPR044730">
    <property type="entry name" value="RNase_H-like_dom_plant"/>
</dbReference>
<sequence length="187" mass="21116">MAWAMLLRNHPGRPALGRLNQRCAPQQWRPPDVGVLRINIDGSVNSSTNEAADRGLIGDSEGRWITGFVRNIGRCSILHAELWAIMDGLSLAWESGARSFEIEVDSSEAVRILNCSPKDHEPSIVRRIRHLLKRQWRVRIYCISRERNVIADSLALLGRSRRLGLDILRQPPIGLQLLLDKDTALMV</sequence>
<dbReference type="Pfam" id="PF13456">
    <property type="entry name" value="RVT_3"/>
    <property type="match status" value="1"/>
</dbReference>
<reference evidence="2" key="1">
    <citation type="submission" date="2019-09" db="EMBL/GenBank/DDBJ databases">
        <title>Draft genome information of white flower Hibiscus syriacus.</title>
        <authorList>
            <person name="Kim Y.-M."/>
        </authorList>
    </citation>
    <scope>NUCLEOTIDE SEQUENCE [LARGE SCALE GENOMIC DNA]</scope>
    <source>
        <strain evidence="2">YM2019G1</strain>
    </source>
</reference>
<dbReference type="Proteomes" id="UP000436088">
    <property type="component" value="Unassembled WGS sequence"/>
</dbReference>
<evidence type="ECO:0000259" key="1">
    <source>
        <dbReference type="Pfam" id="PF13456"/>
    </source>
</evidence>
<dbReference type="Gene3D" id="3.30.420.10">
    <property type="entry name" value="Ribonuclease H-like superfamily/Ribonuclease H"/>
    <property type="match status" value="1"/>
</dbReference>
<dbReference type="PANTHER" id="PTHR47723">
    <property type="entry name" value="OS05G0353850 PROTEIN"/>
    <property type="match status" value="1"/>
</dbReference>
<name>A0A6A3A361_HIBSY</name>